<feature type="transmembrane region" description="Helical" evidence="8">
    <location>
        <begin position="457"/>
        <end position="480"/>
    </location>
</feature>
<dbReference type="Pfam" id="PF25230">
    <property type="entry name" value="DUF7846"/>
    <property type="match status" value="1"/>
</dbReference>
<evidence type="ECO:0000256" key="8">
    <source>
        <dbReference type="SAM" id="Phobius"/>
    </source>
</evidence>
<feature type="transmembrane region" description="Helical" evidence="8">
    <location>
        <begin position="366"/>
        <end position="388"/>
    </location>
</feature>
<feature type="domain" description="Glycosyltransferase RgtA/B/C/D-like" evidence="9">
    <location>
        <begin position="106"/>
        <end position="232"/>
    </location>
</feature>
<evidence type="ECO:0000256" key="5">
    <source>
        <dbReference type="ARBA" id="ARBA00022692"/>
    </source>
</evidence>
<accession>A0A1H3ECS6</accession>
<dbReference type="GO" id="GO:0016763">
    <property type="term" value="F:pentosyltransferase activity"/>
    <property type="evidence" value="ECO:0007669"/>
    <property type="project" value="TreeGrafter"/>
</dbReference>
<keyword evidence="5 8" id="KW-0812">Transmembrane</keyword>
<feature type="transmembrane region" description="Helical" evidence="8">
    <location>
        <begin position="148"/>
        <end position="164"/>
    </location>
</feature>
<evidence type="ECO:0000256" key="7">
    <source>
        <dbReference type="ARBA" id="ARBA00023136"/>
    </source>
</evidence>
<evidence type="ECO:0000256" key="1">
    <source>
        <dbReference type="ARBA" id="ARBA00004651"/>
    </source>
</evidence>
<gene>
    <name evidence="11" type="ORF">SAMN05216564_101384</name>
</gene>
<keyword evidence="6 8" id="KW-1133">Transmembrane helix</keyword>
<feature type="domain" description="DUF7846" evidence="10">
    <location>
        <begin position="510"/>
        <end position="688"/>
    </location>
</feature>
<dbReference type="PANTHER" id="PTHR33908:SF11">
    <property type="entry name" value="MEMBRANE PROTEIN"/>
    <property type="match status" value="1"/>
</dbReference>
<proteinExistence type="predicted"/>
<dbReference type="InterPro" id="IPR038731">
    <property type="entry name" value="RgtA/B/C-like"/>
</dbReference>
<feature type="transmembrane region" description="Helical" evidence="8">
    <location>
        <begin position="109"/>
        <end position="136"/>
    </location>
</feature>
<protein>
    <submittedName>
        <fullName evidence="11">Dolichyl-phosphate-mannose-protein mannosyltransferase</fullName>
    </submittedName>
</protein>
<dbReference type="GO" id="GO:0005886">
    <property type="term" value="C:plasma membrane"/>
    <property type="evidence" value="ECO:0007669"/>
    <property type="project" value="UniProtKB-SubCell"/>
</dbReference>
<dbReference type="PANTHER" id="PTHR33908">
    <property type="entry name" value="MANNOSYLTRANSFERASE YKCB-RELATED"/>
    <property type="match status" value="1"/>
</dbReference>
<feature type="transmembrane region" description="Helical" evidence="8">
    <location>
        <begin position="218"/>
        <end position="236"/>
    </location>
</feature>
<sequence>MSVPVRAAVRRVRDALQRRLRSRLRQAAPETLAALGIAAIAGTAVFTVAMTVFAYHSSNHDEAVYIQQAAMLLDGQLALYPGDLADAFHPWFFIEDGDRLYPKYSPVPAAMYAVAMAVVGEPRVTLAVVAAVNAFLVYRLGSMAADRRVGLVAAVVFAAAPLSLVTTAVFLPYAPTAALNLLFVVSYLYGVRDGSLRWAGVAGIAIGFAFFARPYTAVSVAAPFVLHALVTTLRAIDRDTLAALRSRSETLPNVVRRNLLTGTFGILFVGVTLAYNARMTGSPLVFPYEAFAPLDGPGFGRRRILGHSIEYTPELAVRANGYVIEYFLTRWMTAGGIGSAAALGGLAIAARRWIDRASDARFRRTASGLLAGTLVTIPLANLAFWGNYNVLATMSDPTDGLISQFGPIYYFDALVPLSVFAALGAVVGWRRLSGRLANLAAARWSDRRGSDRAGQAARVLAVGLLVLGVVLAGTVTASIASAPLERNAAHADKYEAAYEPIEAAEFENDLVFVPTPYGEWQNHPFQYLRNDPGFDGPVVYALDRDPVADFAVIDAYPDREYRRFTYQGEWTPDPDRHVIPKLESLDVRRGGSLAATTTVGVPDRVSRARVRLSSETAGSEYVGYAVSDPEGSLTVDWRLTPEGVVLSGAGPNASDPDPIPIGEDAETVVLTVTLVQPDGGTLTYRQEATVRPAAAATAEGGTADGDAASGEDAVEVIWPPKRSVCPLVRECGTEGTYIPDDPDAHLDGVAFETTVTVEG</sequence>
<comment type="subcellular location">
    <subcellularLocation>
        <location evidence="1">Cell membrane</location>
        <topology evidence="1">Multi-pass membrane protein</topology>
    </subcellularLocation>
</comment>
<dbReference type="Pfam" id="PF13231">
    <property type="entry name" value="PMT_2"/>
    <property type="match status" value="1"/>
</dbReference>
<keyword evidence="2" id="KW-1003">Cell membrane</keyword>
<dbReference type="AlphaFoldDB" id="A0A1H3ECS6"/>
<evidence type="ECO:0000256" key="4">
    <source>
        <dbReference type="ARBA" id="ARBA00022679"/>
    </source>
</evidence>
<feature type="transmembrane region" description="Helical" evidence="8">
    <location>
        <begin position="31"/>
        <end position="55"/>
    </location>
</feature>
<keyword evidence="12" id="KW-1185">Reference proteome</keyword>
<dbReference type="Proteomes" id="UP000199079">
    <property type="component" value="Unassembled WGS sequence"/>
</dbReference>
<reference evidence="12" key="1">
    <citation type="submission" date="2016-10" db="EMBL/GenBank/DDBJ databases">
        <authorList>
            <person name="Varghese N."/>
            <person name="Submissions S."/>
        </authorList>
    </citation>
    <scope>NUCLEOTIDE SEQUENCE [LARGE SCALE GENOMIC DNA]</scope>
    <source>
        <strain evidence="12">DC30,IBRC 10041,KCTC 4046</strain>
    </source>
</reference>
<name>A0A1H3ECS6_9EURY</name>
<evidence type="ECO:0000259" key="10">
    <source>
        <dbReference type="Pfam" id="PF25230"/>
    </source>
</evidence>
<evidence type="ECO:0000313" key="12">
    <source>
        <dbReference type="Proteomes" id="UP000199079"/>
    </source>
</evidence>
<dbReference type="EMBL" id="FNPC01000001">
    <property type="protein sequence ID" value="SDX76543.1"/>
    <property type="molecule type" value="Genomic_DNA"/>
</dbReference>
<evidence type="ECO:0000313" key="11">
    <source>
        <dbReference type="EMBL" id="SDX76543.1"/>
    </source>
</evidence>
<dbReference type="InterPro" id="IPR050297">
    <property type="entry name" value="LipidA_mod_glycosyltrf_83"/>
</dbReference>
<feature type="transmembrane region" description="Helical" evidence="8">
    <location>
        <begin position="408"/>
        <end position="429"/>
    </location>
</feature>
<evidence type="ECO:0000256" key="6">
    <source>
        <dbReference type="ARBA" id="ARBA00022989"/>
    </source>
</evidence>
<dbReference type="InterPro" id="IPR057168">
    <property type="entry name" value="DUF7846"/>
</dbReference>
<keyword evidence="7 8" id="KW-0472">Membrane</keyword>
<evidence type="ECO:0000256" key="3">
    <source>
        <dbReference type="ARBA" id="ARBA00022676"/>
    </source>
</evidence>
<feature type="transmembrane region" description="Helical" evidence="8">
    <location>
        <begin position="257"/>
        <end position="277"/>
    </location>
</feature>
<evidence type="ECO:0000259" key="9">
    <source>
        <dbReference type="Pfam" id="PF13231"/>
    </source>
</evidence>
<keyword evidence="4 11" id="KW-0808">Transferase</keyword>
<dbReference type="GO" id="GO:0008610">
    <property type="term" value="P:lipid biosynthetic process"/>
    <property type="evidence" value="ECO:0007669"/>
    <property type="project" value="UniProtKB-ARBA"/>
</dbReference>
<organism evidence="11 12">
    <name type="scientific">Halopenitus persicus</name>
    <dbReference type="NCBI Taxonomy" id="1048396"/>
    <lineage>
        <taxon>Archaea</taxon>
        <taxon>Methanobacteriati</taxon>
        <taxon>Methanobacteriota</taxon>
        <taxon>Stenosarchaea group</taxon>
        <taxon>Halobacteria</taxon>
        <taxon>Halobacteriales</taxon>
        <taxon>Haloferacaceae</taxon>
        <taxon>Halopenitus</taxon>
    </lineage>
</organism>
<keyword evidence="3 11" id="KW-0328">Glycosyltransferase</keyword>
<feature type="transmembrane region" description="Helical" evidence="8">
    <location>
        <begin position="331"/>
        <end position="354"/>
    </location>
</feature>
<dbReference type="OrthoDB" id="157326at2157"/>
<evidence type="ECO:0000256" key="2">
    <source>
        <dbReference type="ARBA" id="ARBA00022475"/>
    </source>
</evidence>